<name>A0A3N1UUG9_9BACT</name>
<feature type="transmembrane region" description="Helical" evidence="5">
    <location>
        <begin position="61"/>
        <end position="78"/>
    </location>
</feature>
<feature type="transmembrane region" description="Helical" evidence="5">
    <location>
        <begin position="32"/>
        <end position="49"/>
    </location>
</feature>
<evidence type="ECO:0000256" key="2">
    <source>
        <dbReference type="ARBA" id="ARBA00022692"/>
    </source>
</evidence>
<gene>
    <name evidence="6" type="ORF">EDC27_1879</name>
</gene>
<comment type="subcellular location">
    <subcellularLocation>
        <location evidence="5">Cell membrane</location>
        <topology evidence="5">Multi-pass membrane protein</topology>
    </subcellularLocation>
</comment>
<evidence type="ECO:0000256" key="5">
    <source>
        <dbReference type="HAMAP-Rule" id="MF_00010"/>
    </source>
</evidence>
<keyword evidence="7" id="KW-1185">Reference proteome</keyword>
<dbReference type="Pfam" id="PF02694">
    <property type="entry name" value="UPF0060"/>
    <property type="match status" value="1"/>
</dbReference>
<comment type="similarity">
    <text evidence="5">Belongs to the UPF0060 family.</text>
</comment>
<dbReference type="EMBL" id="RJVA01000012">
    <property type="protein sequence ID" value="ROQ92187.1"/>
    <property type="molecule type" value="Genomic_DNA"/>
</dbReference>
<evidence type="ECO:0000256" key="3">
    <source>
        <dbReference type="ARBA" id="ARBA00022989"/>
    </source>
</evidence>
<accession>A0A3N1UUG9</accession>
<dbReference type="HAMAP" id="MF_00010">
    <property type="entry name" value="UPF0060"/>
    <property type="match status" value="1"/>
</dbReference>
<feature type="transmembrane region" description="Helical" evidence="5">
    <location>
        <begin position="90"/>
        <end position="106"/>
    </location>
</feature>
<feature type="transmembrane region" description="Helical" evidence="5">
    <location>
        <begin position="5"/>
        <end position="26"/>
    </location>
</feature>
<dbReference type="GO" id="GO:0005886">
    <property type="term" value="C:plasma membrane"/>
    <property type="evidence" value="ECO:0007669"/>
    <property type="project" value="UniProtKB-SubCell"/>
</dbReference>
<sequence>MIKSYVFYVLAAFAEIGGCFSFWAWLRLHKPAWVILPGLLSLTAFAYFLTKVESDFAGRAYAAYGSIYIAASLVWLWLVENKLPDRWDSIGVGICLLGGLVILFGPR</sequence>
<comment type="caution">
    <text evidence="6">The sequence shown here is derived from an EMBL/GenBank/DDBJ whole genome shotgun (WGS) entry which is preliminary data.</text>
</comment>
<dbReference type="Proteomes" id="UP000276223">
    <property type="component" value="Unassembled WGS sequence"/>
</dbReference>
<dbReference type="AlphaFoldDB" id="A0A3N1UUG9"/>
<keyword evidence="4 5" id="KW-0472">Membrane</keyword>
<evidence type="ECO:0000313" key="7">
    <source>
        <dbReference type="Proteomes" id="UP000276223"/>
    </source>
</evidence>
<dbReference type="NCBIfam" id="NF002586">
    <property type="entry name" value="PRK02237.1"/>
    <property type="match status" value="1"/>
</dbReference>
<dbReference type="InterPro" id="IPR037185">
    <property type="entry name" value="EmrE-like"/>
</dbReference>
<dbReference type="SUPFAM" id="SSF103481">
    <property type="entry name" value="Multidrug resistance efflux transporter EmrE"/>
    <property type="match status" value="1"/>
</dbReference>
<dbReference type="PANTHER" id="PTHR36116">
    <property type="entry name" value="UPF0060 MEMBRANE PROTEIN YNFA"/>
    <property type="match status" value="1"/>
</dbReference>
<protein>
    <submittedName>
        <fullName evidence="6">Small multidrug resistance family-3 protein</fullName>
    </submittedName>
</protein>
<reference evidence="6 7" key="1">
    <citation type="submission" date="2018-11" db="EMBL/GenBank/DDBJ databases">
        <title>Genomic Encyclopedia of Type Strains, Phase IV (KMG-IV): sequencing the most valuable type-strain genomes for metagenomic binning, comparative biology and taxonomic classification.</title>
        <authorList>
            <person name="Goeker M."/>
        </authorList>
    </citation>
    <scope>NUCLEOTIDE SEQUENCE [LARGE SCALE GENOMIC DNA]</scope>
    <source>
        <strain evidence="6 7">DSM 22027</strain>
    </source>
</reference>
<keyword evidence="3 5" id="KW-1133">Transmembrane helix</keyword>
<keyword evidence="2 5" id="KW-0812">Transmembrane</keyword>
<evidence type="ECO:0000313" key="6">
    <source>
        <dbReference type="EMBL" id="ROQ92187.1"/>
    </source>
</evidence>
<evidence type="ECO:0000256" key="4">
    <source>
        <dbReference type="ARBA" id="ARBA00023136"/>
    </source>
</evidence>
<dbReference type="InterPro" id="IPR003844">
    <property type="entry name" value="UPF0060"/>
</dbReference>
<dbReference type="PANTHER" id="PTHR36116:SF1">
    <property type="entry name" value="UPF0060 MEMBRANE PROTEIN YNFA"/>
    <property type="match status" value="1"/>
</dbReference>
<evidence type="ECO:0000256" key="1">
    <source>
        <dbReference type="ARBA" id="ARBA00022475"/>
    </source>
</evidence>
<keyword evidence="1 5" id="KW-1003">Cell membrane</keyword>
<proteinExistence type="inferred from homology"/>
<organism evidence="6 7">
    <name type="scientific">Desulfosoma caldarium</name>
    <dbReference type="NCBI Taxonomy" id="610254"/>
    <lineage>
        <taxon>Bacteria</taxon>
        <taxon>Pseudomonadati</taxon>
        <taxon>Thermodesulfobacteriota</taxon>
        <taxon>Syntrophobacteria</taxon>
        <taxon>Syntrophobacterales</taxon>
        <taxon>Syntrophobacteraceae</taxon>
        <taxon>Desulfosoma</taxon>
    </lineage>
</organism>